<dbReference type="OrthoDB" id="2689725at2759"/>
<dbReference type="PANTHER" id="PTHR33096">
    <property type="entry name" value="CXC2 DOMAIN-CONTAINING PROTEIN"/>
    <property type="match status" value="1"/>
</dbReference>
<dbReference type="PANTHER" id="PTHR33096:SF1">
    <property type="entry name" value="CXC1-LIKE CYSTEINE CLUSTER ASSOCIATED WITH KDZ TRANSPOSASES DOMAIN-CONTAINING PROTEIN"/>
    <property type="match status" value="1"/>
</dbReference>
<protein>
    <recommendedName>
        <fullName evidence="4">CxC1-like cysteine cluster associated with KDZ transposases domain-containing protein</fullName>
    </recommendedName>
</protein>
<accession>A0A401H5Z6</accession>
<comment type="caution">
    <text evidence="2">The sequence shown here is derived from an EMBL/GenBank/DDBJ whole genome shotgun (WGS) entry which is preliminary data.</text>
</comment>
<dbReference type="Proteomes" id="UP000287166">
    <property type="component" value="Unassembled WGS sequence"/>
</dbReference>
<dbReference type="InParanoid" id="A0A401H5Z6"/>
<sequence length="987" mass="114188">MATRTLRVASKVMKQKDILRQRDTMREVVERSVAGLSGESLQLLSELRGEEFADSETSRDVNESAMLPIEGDDQMDWETLPDDAEGSFAHAVRDIICSRWKTRWYKDTRTWRLRLERAQANWAPLISSLTDLYLSWCHLPLQPCDSPLHHDPEACSQDDEDYSFTIEVIDIYSLVMSVHVPRTRESRSQAEAIAAQGYLPTTPISPTLAISYKTLELFRRLRLRKPSFSAEAFTKVICDYYAIPYRRRYRSALSDAFDIYLSIHRVIDKRVQAELGRGTPDWRVLNACPACCYELEDEPDLKIGRMYCFDGNNSLKRLAKVGERNVGDTRCFEDSDYFLSQDFVNQFADEVKSSRSQVAQEVEPQILPRGQDEEQFDDAEGDQTDAISSDPVTRGCMQNWKSAAAEDKKKMWGIFDETGIFASACRHGFILWIADMVRSGELAKYPLAMVAKVLQLLGPRSMGGYDIGCSFTHTIHDSSLSPEFRHLQARLCVNAFHGYTHNHACQTQNHPNVIEGMGLEDLETMERIFSKSNEVAPVTRYASRYRRRTFVDMFFGQWDADRYLSLGNFLYNNYRQALDILNNDAQVLDEAVRSLDIGDGDLDKWQKEETEYFSVLGQEPEWDVHAVAYVELLQEHYALETRHVDTTSLFLTSTPADYEFLPPPTRPSPSRIYNHELSQTRRLETQRRHIAERRQQVLRDVIAMEVHMGIVNRWQTTSTEYIETLQYVKLREYHRALDNLQRLVVQRLFELHNLNLAQTAYRVRTHMAKSLQTRCRAIRNAVNVYNALACQMDPPRPTLDWSKVTHYSFLEEFNLLRDTRNDIRDKPWTRPDIRAVMKQARRVARAREEIQRLDVEVRRVHTSIYDEVWAFDITLARLKDRNDPLYGAVNDFCHRRRRVNTWILARLKQIHALDKFTGNGQVGTRKGASVRTDNGRSLDLCTVHELEELDHEERAEDPQDNLGEDEDSSGDIGGIVDYVVNLPVREL</sequence>
<evidence type="ECO:0008006" key="4">
    <source>
        <dbReference type="Google" id="ProtNLM"/>
    </source>
</evidence>
<proteinExistence type="predicted"/>
<feature type="compositionally biased region" description="Acidic residues" evidence="1">
    <location>
        <begin position="958"/>
        <end position="969"/>
    </location>
</feature>
<evidence type="ECO:0000313" key="2">
    <source>
        <dbReference type="EMBL" id="GBE89832.1"/>
    </source>
</evidence>
<dbReference type="RefSeq" id="XP_027620745.1">
    <property type="nucleotide sequence ID" value="XM_027764944.1"/>
</dbReference>
<keyword evidence="3" id="KW-1185">Reference proteome</keyword>
<dbReference type="STRING" id="139825.A0A401H5Z6"/>
<dbReference type="EMBL" id="BFAD01000017">
    <property type="protein sequence ID" value="GBE89832.1"/>
    <property type="molecule type" value="Genomic_DNA"/>
</dbReference>
<evidence type="ECO:0000256" key="1">
    <source>
        <dbReference type="SAM" id="MobiDB-lite"/>
    </source>
</evidence>
<dbReference type="InterPro" id="IPR040521">
    <property type="entry name" value="KDZ"/>
</dbReference>
<organism evidence="2 3">
    <name type="scientific">Sparassis crispa</name>
    <dbReference type="NCBI Taxonomy" id="139825"/>
    <lineage>
        <taxon>Eukaryota</taxon>
        <taxon>Fungi</taxon>
        <taxon>Dikarya</taxon>
        <taxon>Basidiomycota</taxon>
        <taxon>Agaricomycotina</taxon>
        <taxon>Agaricomycetes</taxon>
        <taxon>Polyporales</taxon>
        <taxon>Sparassidaceae</taxon>
        <taxon>Sparassis</taxon>
    </lineage>
</organism>
<reference evidence="2 3" key="1">
    <citation type="journal article" date="2018" name="Sci. Rep.">
        <title>Genome sequence of the cauliflower mushroom Sparassis crispa (Hanabiratake) and its association with beneficial usage.</title>
        <authorList>
            <person name="Kiyama R."/>
            <person name="Furutani Y."/>
            <person name="Kawaguchi K."/>
            <person name="Nakanishi T."/>
        </authorList>
    </citation>
    <scope>NUCLEOTIDE SEQUENCE [LARGE SCALE GENOMIC DNA]</scope>
</reference>
<feature type="region of interest" description="Disordered" evidence="1">
    <location>
        <begin position="949"/>
        <end position="974"/>
    </location>
</feature>
<dbReference type="AlphaFoldDB" id="A0A401H5Z6"/>
<gene>
    <name evidence="2" type="ORF">SCP_1701570</name>
</gene>
<feature type="compositionally biased region" description="Acidic residues" evidence="1">
    <location>
        <begin position="373"/>
        <end position="383"/>
    </location>
</feature>
<dbReference type="GeneID" id="38786749"/>
<name>A0A401H5Z6_9APHY</name>
<dbReference type="Pfam" id="PF18758">
    <property type="entry name" value="KDZ"/>
    <property type="match status" value="1"/>
</dbReference>
<evidence type="ECO:0000313" key="3">
    <source>
        <dbReference type="Proteomes" id="UP000287166"/>
    </source>
</evidence>
<feature type="region of interest" description="Disordered" evidence="1">
    <location>
        <begin position="369"/>
        <end position="390"/>
    </location>
</feature>